<dbReference type="PATRIC" id="fig|1433287.3.peg.1805"/>
<reference evidence="1 2" key="1">
    <citation type="submission" date="2013-12" db="EMBL/GenBank/DDBJ databases">
        <title>Annotation of the Mannheimia varigena USDA-ARS-USMARC-1296 complete genome.</title>
        <authorList>
            <person name="Harhay G.P."/>
            <person name="Clawson M.L."/>
            <person name="Murray R.W."/>
            <person name="Lubbers B.V."/>
            <person name="Heaton M.P."/>
            <person name="Chitko-Mckown C.G."/>
            <person name="Harhay D.M."/>
            <person name="Smith T.P.L."/>
        </authorList>
    </citation>
    <scope>NUCLEOTIDE SEQUENCE [LARGE SCALE GENOMIC DNA]</scope>
    <source>
        <strain evidence="1 2">USDA-ARS-USMARC-1296</strain>
    </source>
</reference>
<proteinExistence type="predicted"/>
<dbReference type="KEGG" id="mvi:X808_18090"/>
<organism evidence="1 2">
    <name type="scientific">Mannheimia varigena USDA-ARS-USMARC-1296</name>
    <dbReference type="NCBI Taxonomy" id="1433287"/>
    <lineage>
        <taxon>Bacteria</taxon>
        <taxon>Pseudomonadati</taxon>
        <taxon>Pseudomonadota</taxon>
        <taxon>Gammaproteobacteria</taxon>
        <taxon>Pasteurellales</taxon>
        <taxon>Pasteurellaceae</taxon>
        <taxon>Mannheimia</taxon>
    </lineage>
</organism>
<dbReference type="EMBL" id="CP006943">
    <property type="protein sequence ID" value="AHG76329.1"/>
    <property type="molecule type" value="Genomic_DNA"/>
</dbReference>
<keyword evidence="2" id="KW-1185">Reference proteome</keyword>
<name>W0QBR1_9PAST</name>
<gene>
    <name evidence="1" type="ORF">X808_18090</name>
</gene>
<protein>
    <submittedName>
        <fullName evidence="1">Uncharacterized protein</fullName>
    </submittedName>
</protein>
<dbReference type="HOGENOM" id="CLU_207865_0_0_6"/>
<evidence type="ECO:0000313" key="1">
    <source>
        <dbReference type="EMBL" id="AHG76329.1"/>
    </source>
</evidence>
<dbReference type="STRING" id="1433287.X808_18090"/>
<sequence length="54" mass="6579">MQKRQAEKSAFLLYVMLCDLQNVEEKRPLVESNIYKRLNFLIFLQKQFYFSTSQ</sequence>
<dbReference type="Proteomes" id="UP000066995">
    <property type="component" value="Chromosome"/>
</dbReference>
<dbReference type="AlphaFoldDB" id="W0QBR1"/>
<evidence type="ECO:0000313" key="2">
    <source>
        <dbReference type="Proteomes" id="UP000066995"/>
    </source>
</evidence>
<accession>W0QBR1</accession>